<dbReference type="InterPro" id="IPR036291">
    <property type="entry name" value="NAD(P)-bd_dom_sf"/>
</dbReference>
<name>A0A5E5AM75_9BURK</name>
<dbReference type="RefSeq" id="WP_150627270.1">
    <property type="nucleotide sequence ID" value="NZ_CABPSQ010000013.1"/>
</dbReference>
<evidence type="ECO:0000256" key="1">
    <source>
        <dbReference type="ARBA" id="ARBA00006484"/>
    </source>
</evidence>
<dbReference type="OrthoDB" id="9786435at2"/>
<dbReference type="PRINTS" id="PR00081">
    <property type="entry name" value="GDHRDH"/>
</dbReference>
<dbReference type="PRINTS" id="PR00080">
    <property type="entry name" value="SDRFAMILY"/>
</dbReference>
<dbReference type="InterPro" id="IPR050259">
    <property type="entry name" value="SDR"/>
</dbReference>
<dbReference type="Pfam" id="PF00106">
    <property type="entry name" value="adh_short"/>
    <property type="match status" value="1"/>
</dbReference>
<comment type="similarity">
    <text evidence="1 2">Belongs to the short-chain dehydrogenases/reductases (SDR) family.</text>
</comment>
<dbReference type="SUPFAM" id="SSF51735">
    <property type="entry name" value="NAD(P)-binding Rossmann-fold domains"/>
    <property type="match status" value="1"/>
</dbReference>
<dbReference type="CDD" id="cd05233">
    <property type="entry name" value="SDR_c"/>
    <property type="match status" value="1"/>
</dbReference>
<dbReference type="InterPro" id="IPR020904">
    <property type="entry name" value="Sc_DH/Rdtase_CS"/>
</dbReference>
<accession>A0A5E5AM75</accession>
<evidence type="ECO:0000313" key="3">
    <source>
        <dbReference type="EMBL" id="VVE73675.1"/>
    </source>
</evidence>
<dbReference type="PANTHER" id="PTHR42879:SF2">
    <property type="entry name" value="3-OXOACYL-[ACYL-CARRIER-PROTEIN] REDUCTASE FABG"/>
    <property type="match status" value="1"/>
</dbReference>
<dbReference type="InterPro" id="IPR002347">
    <property type="entry name" value="SDR_fam"/>
</dbReference>
<keyword evidence="4" id="KW-1185">Reference proteome</keyword>
<organism evidence="3 4">
    <name type="scientific">Pandoraea captiosa</name>
    <dbReference type="NCBI Taxonomy" id="2508302"/>
    <lineage>
        <taxon>Bacteria</taxon>
        <taxon>Pseudomonadati</taxon>
        <taxon>Pseudomonadota</taxon>
        <taxon>Betaproteobacteria</taxon>
        <taxon>Burkholderiales</taxon>
        <taxon>Burkholderiaceae</taxon>
        <taxon>Pandoraea</taxon>
    </lineage>
</organism>
<dbReference type="PANTHER" id="PTHR42879">
    <property type="entry name" value="3-OXOACYL-(ACYL-CARRIER-PROTEIN) REDUCTASE"/>
    <property type="match status" value="1"/>
</dbReference>
<dbReference type="GO" id="GO:0032787">
    <property type="term" value="P:monocarboxylic acid metabolic process"/>
    <property type="evidence" value="ECO:0007669"/>
    <property type="project" value="UniProtKB-ARBA"/>
</dbReference>
<proteinExistence type="inferred from homology"/>
<sequence>MTATDNTTTATPTAAATGGAPATLNGVHALVTGGARGIGEAVAASLLAQGARVTLLGRSEARLAEGVQALAALGEVAWVAADIADAGAVEAAFARAAQRFGPVQVLVNNAGQAVSAPFGKTHAQLWQQMIDVNLTGTYHCIAAALPAMLGAGWGRIVNVASTAGLIGYPYVTAYCAAKHGVVGLTRALALEVAKKGVTVNAVCPGYTETDIVRDAVANIVAKTRRSEDEARAELAKRNPQGRLVQPQEVADAVLWLCQPGAGAVTGQSIAVAGGEVTVG</sequence>
<dbReference type="Gene3D" id="3.40.50.720">
    <property type="entry name" value="NAD(P)-binding Rossmann-like Domain"/>
    <property type="match status" value="1"/>
</dbReference>
<protein>
    <submittedName>
        <fullName evidence="3">3-hydroxyacyl-CoA dehydrogenase</fullName>
    </submittedName>
</protein>
<dbReference type="Proteomes" id="UP000414136">
    <property type="component" value="Unassembled WGS sequence"/>
</dbReference>
<dbReference type="AlphaFoldDB" id="A0A5E5AM75"/>
<dbReference type="PROSITE" id="PS00061">
    <property type="entry name" value="ADH_SHORT"/>
    <property type="match status" value="1"/>
</dbReference>
<dbReference type="EMBL" id="CABPSQ010000013">
    <property type="protein sequence ID" value="VVE73675.1"/>
    <property type="molecule type" value="Genomic_DNA"/>
</dbReference>
<evidence type="ECO:0000256" key="2">
    <source>
        <dbReference type="RuleBase" id="RU000363"/>
    </source>
</evidence>
<evidence type="ECO:0000313" key="4">
    <source>
        <dbReference type="Proteomes" id="UP000414136"/>
    </source>
</evidence>
<dbReference type="FunFam" id="3.40.50.720:FF:000084">
    <property type="entry name" value="Short-chain dehydrogenase reductase"/>
    <property type="match status" value="1"/>
</dbReference>
<gene>
    <name evidence="3" type="ORF">PCA31118_04585</name>
</gene>
<reference evidence="3 4" key="1">
    <citation type="submission" date="2019-08" db="EMBL/GenBank/DDBJ databases">
        <authorList>
            <person name="Peeters C."/>
        </authorList>
    </citation>
    <scope>NUCLEOTIDE SEQUENCE [LARGE SCALE GENOMIC DNA]</scope>
    <source>
        <strain evidence="3 4">LMG 31118</strain>
    </source>
</reference>